<sequence length="310" mass="35284">MKNSIFATKALSNTVSVSNLDFSENEETIKSYFSKAGEISNIRLIRNKKNQSKGLAYVTYENAEDALTAVNMLHYTILNGKQLTVKFYKERKKSSQAKESQNDGDNDKIVKKIDALEKELDELKDILKSKKKSDKKEQNKSLEFTNLVPVGQSWKIELPHRNWMEYEGKRYVVETSSVNRIDEGNSYPYHLFNGLSEIKNGRIWATDPDQYNAFITIIFPVPVVANVLTMMARDGDNSQQAPTSFEVVGVTNGTINSLKKFNKVAWAPNSQATFTFSNRKKFSEYTIYFSENNCQQKSFGLAQLNLGTKK</sequence>
<dbReference type="EMBL" id="JAPFFF010000027">
    <property type="protein sequence ID" value="KAK8847772.1"/>
    <property type="molecule type" value="Genomic_DNA"/>
</dbReference>
<accession>A0ABR2HJX2</accession>
<dbReference type="SMART" id="SM00361">
    <property type="entry name" value="RRM_1"/>
    <property type="match status" value="1"/>
</dbReference>
<evidence type="ECO:0000256" key="3">
    <source>
        <dbReference type="PROSITE-ProRule" id="PRU00176"/>
    </source>
</evidence>
<keyword evidence="7" id="KW-1185">Reference proteome</keyword>
<keyword evidence="2" id="KW-0539">Nucleus</keyword>
<dbReference type="Proteomes" id="UP001470230">
    <property type="component" value="Unassembled WGS sequence"/>
</dbReference>
<dbReference type="InterPro" id="IPR012677">
    <property type="entry name" value="Nucleotide-bd_a/b_plait_sf"/>
</dbReference>
<protein>
    <recommendedName>
        <fullName evidence="5">RRM domain-containing protein</fullName>
    </recommendedName>
</protein>
<evidence type="ECO:0000256" key="1">
    <source>
        <dbReference type="ARBA" id="ARBA00004123"/>
    </source>
</evidence>
<dbReference type="SMART" id="SM00360">
    <property type="entry name" value="RRM"/>
    <property type="match status" value="1"/>
</dbReference>
<organism evidence="6 7">
    <name type="scientific">Tritrichomonas musculus</name>
    <dbReference type="NCBI Taxonomy" id="1915356"/>
    <lineage>
        <taxon>Eukaryota</taxon>
        <taxon>Metamonada</taxon>
        <taxon>Parabasalia</taxon>
        <taxon>Tritrichomonadida</taxon>
        <taxon>Tritrichomonadidae</taxon>
        <taxon>Tritrichomonas</taxon>
    </lineage>
</organism>
<evidence type="ECO:0000256" key="4">
    <source>
        <dbReference type="SAM" id="Coils"/>
    </source>
</evidence>
<reference evidence="6 7" key="1">
    <citation type="submission" date="2024-04" db="EMBL/GenBank/DDBJ databases">
        <title>Tritrichomonas musculus Genome.</title>
        <authorList>
            <person name="Alves-Ferreira E."/>
            <person name="Grigg M."/>
            <person name="Lorenzi H."/>
            <person name="Galac M."/>
        </authorList>
    </citation>
    <scope>NUCLEOTIDE SEQUENCE [LARGE SCALE GENOMIC DNA]</scope>
    <source>
        <strain evidence="6 7">EAF2021</strain>
    </source>
</reference>
<dbReference type="Pfam" id="PF00076">
    <property type="entry name" value="RRM_1"/>
    <property type="match status" value="1"/>
</dbReference>
<keyword evidence="4" id="KW-0175">Coiled coil</keyword>
<name>A0ABR2HJX2_9EUKA</name>
<evidence type="ECO:0000256" key="2">
    <source>
        <dbReference type="ARBA" id="ARBA00023242"/>
    </source>
</evidence>
<dbReference type="PANTHER" id="PTHR13952:SF21">
    <property type="entry name" value="POLYNUCLEOTIDE ADENYLYLTRANSFERASE DOMAIN_RNA RECOGNITION MOTIF PROTEIN-RELATED"/>
    <property type="match status" value="1"/>
</dbReference>
<feature type="domain" description="RRM" evidence="5">
    <location>
        <begin position="13"/>
        <end position="90"/>
    </location>
</feature>
<dbReference type="InterPro" id="IPR051183">
    <property type="entry name" value="U1_U11-U12_snRNP_70-35kDa"/>
</dbReference>
<comment type="caution">
    <text evidence="6">The sequence shown here is derived from an EMBL/GenBank/DDBJ whole genome shotgun (WGS) entry which is preliminary data.</text>
</comment>
<dbReference type="InterPro" id="IPR003954">
    <property type="entry name" value="RRM_euk-type"/>
</dbReference>
<dbReference type="PROSITE" id="PS50102">
    <property type="entry name" value="RRM"/>
    <property type="match status" value="1"/>
</dbReference>
<dbReference type="InterPro" id="IPR035979">
    <property type="entry name" value="RBD_domain_sf"/>
</dbReference>
<evidence type="ECO:0000313" key="6">
    <source>
        <dbReference type="EMBL" id="KAK8847772.1"/>
    </source>
</evidence>
<dbReference type="CDD" id="cd00590">
    <property type="entry name" value="RRM_SF"/>
    <property type="match status" value="1"/>
</dbReference>
<evidence type="ECO:0000259" key="5">
    <source>
        <dbReference type="PROSITE" id="PS50102"/>
    </source>
</evidence>
<dbReference type="PANTHER" id="PTHR13952">
    <property type="entry name" value="U1 SMALL NUCLEAR RIBONUCLEOPROTEIN 70 KD"/>
    <property type="match status" value="1"/>
</dbReference>
<gene>
    <name evidence="6" type="ORF">M9Y10_018802</name>
</gene>
<dbReference type="Gene3D" id="3.30.70.330">
    <property type="match status" value="1"/>
</dbReference>
<evidence type="ECO:0000313" key="7">
    <source>
        <dbReference type="Proteomes" id="UP001470230"/>
    </source>
</evidence>
<dbReference type="InterPro" id="IPR000504">
    <property type="entry name" value="RRM_dom"/>
</dbReference>
<feature type="coiled-coil region" evidence="4">
    <location>
        <begin position="106"/>
        <end position="133"/>
    </location>
</feature>
<keyword evidence="3" id="KW-0694">RNA-binding</keyword>
<comment type="subcellular location">
    <subcellularLocation>
        <location evidence="1">Nucleus</location>
    </subcellularLocation>
</comment>
<dbReference type="SUPFAM" id="SSF54928">
    <property type="entry name" value="RNA-binding domain, RBD"/>
    <property type="match status" value="1"/>
</dbReference>
<proteinExistence type="predicted"/>